<sequence>MGYYREGQKVKVAVTSIQRSTGAAWHGDVGEIVAKTGDGYRVRFGDGFVADTVKDHEIKEA</sequence>
<gene>
    <name evidence="1" type="ORF">Pme01_48550</name>
</gene>
<protein>
    <submittedName>
        <fullName evidence="1">Uncharacterized protein</fullName>
    </submittedName>
</protein>
<comment type="caution">
    <text evidence="1">The sequence shown here is derived from an EMBL/GenBank/DDBJ whole genome shotgun (WGS) entry which is preliminary data.</text>
</comment>
<dbReference type="EMBL" id="BOON01000049">
    <property type="protein sequence ID" value="GII25258.1"/>
    <property type="molecule type" value="Genomic_DNA"/>
</dbReference>
<dbReference type="Proteomes" id="UP000599074">
    <property type="component" value="Unassembled WGS sequence"/>
</dbReference>
<accession>A0A8J3TF10</accession>
<organism evidence="1 2">
    <name type="scientific">Planosporangium mesophilum</name>
    <dbReference type="NCBI Taxonomy" id="689768"/>
    <lineage>
        <taxon>Bacteria</taxon>
        <taxon>Bacillati</taxon>
        <taxon>Actinomycetota</taxon>
        <taxon>Actinomycetes</taxon>
        <taxon>Micromonosporales</taxon>
        <taxon>Micromonosporaceae</taxon>
        <taxon>Planosporangium</taxon>
    </lineage>
</organism>
<dbReference type="RefSeq" id="WP_168113318.1">
    <property type="nucleotide sequence ID" value="NZ_BOON01000049.1"/>
</dbReference>
<keyword evidence="2" id="KW-1185">Reference proteome</keyword>
<dbReference type="AlphaFoldDB" id="A0A8J3TF10"/>
<proteinExistence type="predicted"/>
<evidence type="ECO:0000313" key="1">
    <source>
        <dbReference type="EMBL" id="GII25258.1"/>
    </source>
</evidence>
<reference evidence="1" key="1">
    <citation type="submission" date="2021-01" db="EMBL/GenBank/DDBJ databases">
        <title>Whole genome shotgun sequence of Planosporangium mesophilum NBRC 109066.</title>
        <authorList>
            <person name="Komaki H."/>
            <person name="Tamura T."/>
        </authorList>
    </citation>
    <scope>NUCLEOTIDE SEQUENCE</scope>
    <source>
        <strain evidence="1">NBRC 109066</strain>
    </source>
</reference>
<evidence type="ECO:0000313" key="2">
    <source>
        <dbReference type="Proteomes" id="UP000599074"/>
    </source>
</evidence>
<name>A0A8J3TF10_9ACTN</name>